<gene>
    <name evidence="3" type="ORF">ETAA1_46080</name>
</gene>
<dbReference type="Pfam" id="PF01841">
    <property type="entry name" value="Transglut_core"/>
    <property type="match status" value="1"/>
</dbReference>
<name>A0A517XYP0_9BACT</name>
<dbReference type="Proteomes" id="UP000319576">
    <property type="component" value="Chromosome"/>
</dbReference>
<dbReference type="OrthoDB" id="9804872at2"/>
<dbReference type="KEGG" id="uli:ETAA1_46080"/>
<feature type="domain" description="Transglutaminase-like" evidence="2">
    <location>
        <begin position="451"/>
        <end position="516"/>
    </location>
</feature>
<sequence length="562" mass="59998" precursor="true">MRTWLPLILAVAAAPGLVAQPPRPSGPIVISPKRPDADPPGFIVIRPGGKVAPAAAQTPTLVTPTAAQNPAPAPNPDGNFDYWFAAAVEGERIGYLQWTAKSVEMNGKKYRHGTKHQQFTVDRFGQVVVQFGEESTVETPEGEVLLTTARQGLGKDQMLVLTGVVEGRTLKVKGEGVAATAADSVAWPMGVVGVAGEAKLFAGKKLAPGASFDYLTYFAQGNRVLKVTVTYDATEDTVLWQGVPARRLARYTSRMEPLGSLKLPAATTWADPDTGEPFRTEFDFPGLGGRVTFLRTTEAAAKAPIAKPLQLFNAQSIRLDREIADVHGRTSAVYKVTAARDDEPGTLFPTDARQEVKNLDAKAKTFELHVQAVRGPGMKAVPAPAPGPEFLGSSFFVNWDNAAVKGHAARAVAGLPPTAGAWDKAKAVERWVNQNMKAAEFSQSMATADNVARTLSGDCTEYAMLGAAMCRAVGVPSRTVLGLVYAPGPGGRPFLAYHMWFEAFAAGQWLPLDPTLGLGGVGPGHIKIADHSWHEERSFAPLFPVLRVLNAKPSVEVLRATP</sequence>
<protein>
    <submittedName>
        <fullName evidence="3">Transglutaminase-like superfamily protein</fullName>
    </submittedName>
</protein>
<dbReference type="InterPro" id="IPR002931">
    <property type="entry name" value="Transglutaminase-like"/>
</dbReference>
<evidence type="ECO:0000259" key="2">
    <source>
        <dbReference type="SMART" id="SM00460"/>
    </source>
</evidence>
<organism evidence="3 4">
    <name type="scientific">Urbifossiella limnaea</name>
    <dbReference type="NCBI Taxonomy" id="2528023"/>
    <lineage>
        <taxon>Bacteria</taxon>
        <taxon>Pseudomonadati</taxon>
        <taxon>Planctomycetota</taxon>
        <taxon>Planctomycetia</taxon>
        <taxon>Gemmatales</taxon>
        <taxon>Gemmataceae</taxon>
        <taxon>Urbifossiella</taxon>
    </lineage>
</organism>
<feature type="chain" id="PRO_5021739105" evidence="1">
    <location>
        <begin position="20"/>
        <end position="562"/>
    </location>
</feature>
<dbReference type="PANTHER" id="PTHR33490">
    <property type="entry name" value="BLR5614 PROTEIN-RELATED"/>
    <property type="match status" value="1"/>
</dbReference>
<dbReference type="SMART" id="SM00460">
    <property type="entry name" value="TGc"/>
    <property type="match status" value="1"/>
</dbReference>
<proteinExistence type="predicted"/>
<dbReference type="Gene3D" id="3.10.620.30">
    <property type="match status" value="1"/>
</dbReference>
<reference evidence="3 4" key="1">
    <citation type="submission" date="2019-02" db="EMBL/GenBank/DDBJ databases">
        <title>Deep-cultivation of Planctomycetes and their phenomic and genomic characterization uncovers novel biology.</title>
        <authorList>
            <person name="Wiegand S."/>
            <person name="Jogler M."/>
            <person name="Boedeker C."/>
            <person name="Pinto D."/>
            <person name="Vollmers J."/>
            <person name="Rivas-Marin E."/>
            <person name="Kohn T."/>
            <person name="Peeters S.H."/>
            <person name="Heuer A."/>
            <person name="Rast P."/>
            <person name="Oberbeckmann S."/>
            <person name="Bunk B."/>
            <person name="Jeske O."/>
            <person name="Meyerdierks A."/>
            <person name="Storesund J.E."/>
            <person name="Kallscheuer N."/>
            <person name="Luecker S."/>
            <person name="Lage O.M."/>
            <person name="Pohl T."/>
            <person name="Merkel B.J."/>
            <person name="Hornburger P."/>
            <person name="Mueller R.-W."/>
            <person name="Bruemmer F."/>
            <person name="Labrenz M."/>
            <person name="Spormann A.M."/>
            <person name="Op den Camp H."/>
            <person name="Overmann J."/>
            <person name="Amann R."/>
            <person name="Jetten M.S.M."/>
            <person name="Mascher T."/>
            <person name="Medema M.H."/>
            <person name="Devos D.P."/>
            <person name="Kaster A.-K."/>
            <person name="Ovreas L."/>
            <person name="Rohde M."/>
            <person name="Galperin M.Y."/>
            <person name="Jogler C."/>
        </authorList>
    </citation>
    <scope>NUCLEOTIDE SEQUENCE [LARGE SCALE GENOMIC DNA]</scope>
    <source>
        <strain evidence="3 4">ETA_A1</strain>
    </source>
</reference>
<dbReference type="SUPFAM" id="SSF54001">
    <property type="entry name" value="Cysteine proteinases"/>
    <property type="match status" value="1"/>
</dbReference>
<evidence type="ECO:0000313" key="4">
    <source>
        <dbReference type="Proteomes" id="UP000319576"/>
    </source>
</evidence>
<accession>A0A517XYP0</accession>
<dbReference type="EMBL" id="CP036273">
    <property type="protein sequence ID" value="QDU22625.1"/>
    <property type="molecule type" value="Genomic_DNA"/>
</dbReference>
<dbReference type="RefSeq" id="WP_145242513.1">
    <property type="nucleotide sequence ID" value="NZ_CP036273.1"/>
</dbReference>
<keyword evidence="4" id="KW-1185">Reference proteome</keyword>
<evidence type="ECO:0000313" key="3">
    <source>
        <dbReference type="EMBL" id="QDU22625.1"/>
    </source>
</evidence>
<keyword evidence="1" id="KW-0732">Signal</keyword>
<feature type="signal peptide" evidence="1">
    <location>
        <begin position="1"/>
        <end position="19"/>
    </location>
</feature>
<dbReference type="InterPro" id="IPR038765">
    <property type="entry name" value="Papain-like_cys_pep_sf"/>
</dbReference>
<dbReference type="AlphaFoldDB" id="A0A517XYP0"/>
<evidence type="ECO:0000256" key="1">
    <source>
        <dbReference type="SAM" id="SignalP"/>
    </source>
</evidence>